<evidence type="ECO:0000256" key="5">
    <source>
        <dbReference type="ARBA" id="ARBA00022840"/>
    </source>
</evidence>
<evidence type="ECO:0000313" key="9">
    <source>
        <dbReference type="Proteomes" id="UP000564806"/>
    </source>
</evidence>
<protein>
    <recommendedName>
        <fullName evidence="6">Tagatose-6-phosphate kinase</fullName>
        <ecNumber evidence="6">2.7.1.144</ecNumber>
    </recommendedName>
</protein>
<dbReference type="GO" id="GO:0008443">
    <property type="term" value="F:phosphofructokinase activity"/>
    <property type="evidence" value="ECO:0007669"/>
    <property type="project" value="TreeGrafter"/>
</dbReference>
<evidence type="ECO:0000256" key="2">
    <source>
        <dbReference type="ARBA" id="ARBA00022679"/>
    </source>
</evidence>
<dbReference type="PANTHER" id="PTHR46566:SF2">
    <property type="entry name" value="ATP-DEPENDENT 6-PHOSPHOFRUCTOKINASE ISOZYME 2"/>
    <property type="match status" value="1"/>
</dbReference>
<organism evidence="8 9">
    <name type="scientific">Paenibacillus agri</name>
    <dbReference type="NCBI Taxonomy" id="2744309"/>
    <lineage>
        <taxon>Bacteria</taxon>
        <taxon>Bacillati</taxon>
        <taxon>Bacillota</taxon>
        <taxon>Bacilli</taxon>
        <taxon>Bacillales</taxon>
        <taxon>Paenibacillaceae</taxon>
        <taxon>Paenibacillus</taxon>
    </lineage>
</organism>
<dbReference type="GO" id="GO:0005829">
    <property type="term" value="C:cytosol"/>
    <property type="evidence" value="ECO:0007669"/>
    <property type="project" value="TreeGrafter"/>
</dbReference>
<name>A0A850EER9_9BACL</name>
<proteinExistence type="inferred from homology"/>
<dbReference type="InterPro" id="IPR002139">
    <property type="entry name" value="Ribo/fructo_kinase"/>
</dbReference>
<keyword evidence="3 6" id="KW-0547">Nucleotide-binding</keyword>
<keyword evidence="2 6" id="KW-0808">Transferase</keyword>
<comment type="similarity">
    <text evidence="6">Belongs to the carbohydrate kinase PfkB family. LacC subfamily.</text>
</comment>
<dbReference type="PRINTS" id="PR00990">
    <property type="entry name" value="RIBOKINASE"/>
</dbReference>
<evidence type="ECO:0000256" key="4">
    <source>
        <dbReference type="ARBA" id="ARBA00022777"/>
    </source>
</evidence>
<evidence type="ECO:0000256" key="6">
    <source>
        <dbReference type="PIRNR" id="PIRNR000535"/>
    </source>
</evidence>
<sequence length="314" mass="32054">MNTTVTLNPAVDKIYTVPGFNLNKIHRVTDPLTLPGGKGVNAARVLRQLGTEVIACGFAAGYTGEQLLAGLAEEGVDADFVKVVKGETRLALTVLDSASATQTELIESGPVITGEDLSALRSRLEKLARRSRWVLLSGSLPPGCPPWLYAELADIAHHGSAKVMLDASGEALRLGLQGRPELVKPNEHEAAELAGLADTGSEDTARQALEALLELGARDAVVTLGSRGAVAAADGQRYRVTLPQITAVSALGSGDATAAGLLASAVAGGDWPARLTLGAACGTAAAMQRAAGFVNPGDVAAIAAGVTVSVLPRG</sequence>
<dbReference type="RefSeq" id="WP_175370395.1">
    <property type="nucleotide sequence ID" value="NZ_JABWCS010000192.1"/>
</dbReference>
<keyword evidence="9" id="KW-1185">Reference proteome</keyword>
<keyword evidence="5 6" id="KW-0067">ATP-binding</keyword>
<evidence type="ECO:0000259" key="7">
    <source>
        <dbReference type="Pfam" id="PF00294"/>
    </source>
</evidence>
<gene>
    <name evidence="8" type="ORF">HPT30_05315</name>
</gene>
<comment type="similarity">
    <text evidence="1">Belongs to the carbohydrate kinase pfkB family.</text>
</comment>
<dbReference type="CDD" id="cd01164">
    <property type="entry name" value="FruK_PfkB_like"/>
    <property type="match status" value="1"/>
</dbReference>
<keyword evidence="6" id="KW-0423">Lactose metabolism</keyword>
<comment type="catalytic activity">
    <reaction evidence="6">
        <text>D-tagatofuranose 6-phosphate + ATP = D-tagatofuranose 1,6-bisphosphate + ADP + H(+)</text>
        <dbReference type="Rhea" id="RHEA:12420"/>
        <dbReference type="ChEBI" id="CHEBI:15378"/>
        <dbReference type="ChEBI" id="CHEBI:30616"/>
        <dbReference type="ChEBI" id="CHEBI:58694"/>
        <dbReference type="ChEBI" id="CHEBI:58695"/>
        <dbReference type="ChEBI" id="CHEBI:456216"/>
        <dbReference type="EC" id="2.7.1.144"/>
    </reaction>
</comment>
<dbReference type="Gene3D" id="3.40.1190.20">
    <property type="match status" value="1"/>
</dbReference>
<keyword evidence="4 8" id="KW-0418">Kinase</keyword>
<dbReference type="SUPFAM" id="SSF53613">
    <property type="entry name" value="Ribokinase-like"/>
    <property type="match status" value="1"/>
</dbReference>
<comment type="pathway">
    <text evidence="6">Carbohydrate metabolism; D-tagatose 6-phosphate degradation; D-glyceraldehyde 3-phosphate and glycerone phosphate from D-tagatose 6-phosphate: step 1/2.</text>
</comment>
<dbReference type="EC" id="2.7.1.144" evidence="6"/>
<dbReference type="PANTHER" id="PTHR46566">
    <property type="entry name" value="1-PHOSPHOFRUCTOKINASE-RELATED"/>
    <property type="match status" value="1"/>
</dbReference>
<evidence type="ECO:0000313" key="8">
    <source>
        <dbReference type="EMBL" id="NUU59773.1"/>
    </source>
</evidence>
<dbReference type="NCBIfam" id="TIGR03168">
    <property type="entry name" value="1-PFK"/>
    <property type="match status" value="1"/>
</dbReference>
<dbReference type="GO" id="GO:0005988">
    <property type="term" value="P:lactose metabolic process"/>
    <property type="evidence" value="ECO:0007669"/>
    <property type="project" value="UniProtKB-KW"/>
</dbReference>
<evidence type="ECO:0000256" key="1">
    <source>
        <dbReference type="ARBA" id="ARBA00005380"/>
    </source>
</evidence>
<dbReference type="AlphaFoldDB" id="A0A850EER9"/>
<evidence type="ECO:0000256" key="3">
    <source>
        <dbReference type="ARBA" id="ARBA00022741"/>
    </source>
</evidence>
<comment type="caution">
    <text evidence="8">The sequence shown here is derived from an EMBL/GenBank/DDBJ whole genome shotgun (WGS) entry which is preliminary data.</text>
</comment>
<dbReference type="GO" id="GO:2001059">
    <property type="term" value="P:D-tagatose 6-phosphate catabolic process"/>
    <property type="evidence" value="ECO:0007669"/>
    <property type="project" value="UniProtKB-UniPathway"/>
</dbReference>
<dbReference type="EMBL" id="JABWCS010000192">
    <property type="protein sequence ID" value="NUU59773.1"/>
    <property type="molecule type" value="Genomic_DNA"/>
</dbReference>
<feature type="domain" description="Carbohydrate kinase PfkB" evidence="7">
    <location>
        <begin position="12"/>
        <end position="293"/>
    </location>
</feature>
<dbReference type="InterPro" id="IPR029056">
    <property type="entry name" value="Ribokinase-like"/>
</dbReference>
<dbReference type="InterPro" id="IPR011611">
    <property type="entry name" value="PfkB_dom"/>
</dbReference>
<dbReference type="PIRSF" id="PIRSF000535">
    <property type="entry name" value="1PFK/6PFK/LacC"/>
    <property type="match status" value="1"/>
</dbReference>
<accession>A0A850EER9</accession>
<dbReference type="UniPathway" id="UPA00704">
    <property type="reaction ID" value="UER00715"/>
</dbReference>
<dbReference type="GO" id="GO:0005524">
    <property type="term" value="F:ATP binding"/>
    <property type="evidence" value="ECO:0007669"/>
    <property type="project" value="UniProtKB-KW"/>
</dbReference>
<dbReference type="GO" id="GO:0009024">
    <property type="term" value="F:tagatose-6-phosphate kinase activity"/>
    <property type="evidence" value="ECO:0007669"/>
    <property type="project" value="UniProtKB-EC"/>
</dbReference>
<dbReference type="Proteomes" id="UP000564806">
    <property type="component" value="Unassembled WGS sequence"/>
</dbReference>
<dbReference type="Pfam" id="PF00294">
    <property type="entry name" value="PfkB"/>
    <property type="match status" value="1"/>
</dbReference>
<reference evidence="8" key="1">
    <citation type="submission" date="2020-06" db="EMBL/GenBank/DDBJ databases">
        <title>Paenibacillus sp. nov., isolated from soil.</title>
        <authorList>
            <person name="Seo Y.L."/>
        </authorList>
    </citation>
    <scope>NUCLEOTIDE SEQUENCE [LARGE SCALE GENOMIC DNA]</scope>
    <source>
        <strain evidence="8">JW14</strain>
    </source>
</reference>
<dbReference type="InterPro" id="IPR017583">
    <property type="entry name" value="Tagatose/fructose_Pkinase"/>
</dbReference>